<gene>
    <name evidence="1" type="ORF">BDV95DRAFT_575453</name>
</gene>
<keyword evidence="2" id="KW-1185">Reference proteome</keyword>
<accession>A0A7C8I665</accession>
<proteinExistence type="predicted"/>
<reference evidence="1 2" key="1">
    <citation type="submission" date="2020-01" db="EMBL/GenBank/DDBJ databases">
        <authorList>
            <consortium name="DOE Joint Genome Institute"/>
            <person name="Haridas S."/>
            <person name="Albert R."/>
            <person name="Binder M."/>
            <person name="Bloem J."/>
            <person name="Labutti K."/>
            <person name="Salamov A."/>
            <person name="Andreopoulos B."/>
            <person name="Baker S.E."/>
            <person name="Barry K."/>
            <person name="Bills G."/>
            <person name="Bluhm B.H."/>
            <person name="Cannon C."/>
            <person name="Castanera R."/>
            <person name="Culley D.E."/>
            <person name="Daum C."/>
            <person name="Ezra D."/>
            <person name="Gonzalez J.B."/>
            <person name="Henrissat B."/>
            <person name="Kuo A."/>
            <person name="Liang C."/>
            <person name="Lipzen A."/>
            <person name="Lutzoni F."/>
            <person name="Magnuson J."/>
            <person name="Mondo S."/>
            <person name="Nolan M."/>
            <person name="Ohm R."/>
            <person name="Pangilinan J."/>
            <person name="Park H.-J.H."/>
            <person name="Ramirez L."/>
            <person name="Alfaro M."/>
            <person name="Sun H."/>
            <person name="Tritt A."/>
            <person name="Yoshinaga Y."/>
            <person name="Zwiers L.-H.L."/>
            <person name="Turgeon B.G."/>
            <person name="Goodwin S.B."/>
            <person name="Spatafora J.W."/>
            <person name="Crous P.W."/>
            <person name="Grigoriev I.V."/>
        </authorList>
    </citation>
    <scope>NUCLEOTIDE SEQUENCE [LARGE SCALE GENOMIC DNA]</scope>
    <source>
        <strain evidence="1 2">CBS 611.86</strain>
    </source>
</reference>
<evidence type="ECO:0000313" key="2">
    <source>
        <dbReference type="Proteomes" id="UP000481861"/>
    </source>
</evidence>
<dbReference type="AlphaFoldDB" id="A0A7C8I665"/>
<organism evidence="1 2">
    <name type="scientific">Massariosphaeria phaeospora</name>
    <dbReference type="NCBI Taxonomy" id="100035"/>
    <lineage>
        <taxon>Eukaryota</taxon>
        <taxon>Fungi</taxon>
        <taxon>Dikarya</taxon>
        <taxon>Ascomycota</taxon>
        <taxon>Pezizomycotina</taxon>
        <taxon>Dothideomycetes</taxon>
        <taxon>Pleosporomycetidae</taxon>
        <taxon>Pleosporales</taxon>
        <taxon>Pleosporales incertae sedis</taxon>
        <taxon>Massariosphaeria</taxon>
    </lineage>
</organism>
<dbReference type="Proteomes" id="UP000481861">
    <property type="component" value="Unassembled WGS sequence"/>
</dbReference>
<dbReference type="OrthoDB" id="5229512at2759"/>
<evidence type="ECO:0000313" key="1">
    <source>
        <dbReference type="EMBL" id="KAF2870286.1"/>
    </source>
</evidence>
<sequence>MLCDPFTHSPRRLDVCVREFVRDGIGINILRTSKQVHREAYDVMVKTNQLIRIETQAMHMGLLFHFHRLLVVTMDPNRVAQFKGYVLTVHMEAVTVY</sequence>
<protein>
    <submittedName>
        <fullName evidence="1">Uncharacterized protein</fullName>
    </submittedName>
</protein>
<name>A0A7C8I665_9PLEO</name>
<dbReference type="EMBL" id="JAADJZ010000014">
    <property type="protein sequence ID" value="KAF2870286.1"/>
    <property type="molecule type" value="Genomic_DNA"/>
</dbReference>
<feature type="non-terminal residue" evidence="1">
    <location>
        <position position="97"/>
    </location>
</feature>
<comment type="caution">
    <text evidence="1">The sequence shown here is derived from an EMBL/GenBank/DDBJ whole genome shotgun (WGS) entry which is preliminary data.</text>
</comment>